<evidence type="ECO:0000313" key="2">
    <source>
        <dbReference type="Proteomes" id="UP001642464"/>
    </source>
</evidence>
<dbReference type="SUPFAM" id="SSF50447">
    <property type="entry name" value="Translation proteins"/>
    <property type="match status" value="1"/>
</dbReference>
<comment type="caution">
    <text evidence="1">The sequence shown here is derived from an EMBL/GenBank/DDBJ whole genome shotgun (WGS) entry which is preliminary data.</text>
</comment>
<dbReference type="Pfam" id="PF00009">
    <property type="entry name" value="GTP_EFTU"/>
    <property type="match status" value="1"/>
</dbReference>
<accession>A0ABP0QRP8</accession>
<dbReference type="SUPFAM" id="SSF50465">
    <property type="entry name" value="EF-Tu/eEF-1alpha/eIF2-gamma C-terminal domain"/>
    <property type="match status" value="1"/>
</dbReference>
<keyword evidence="2" id="KW-1185">Reference proteome</keyword>
<dbReference type="InterPro" id="IPR027417">
    <property type="entry name" value="P-loop_NTPase"/>
</dbReference>
<organism evidence="1 2">
    <name type="scientific">Durusdinium trenchii</name>
    <dbReference type="NCBI Taxonomy" id="1381693"/>
    <lineage>
        <taxon>Eukaryota</taxon>
        <taxon>Sar</taxon>
        <taxon>Alveolata</taxon>
        <taxon>Dinophyceae</taxon>
        <taxon>Suessiales</taxon>
        <taxon>Symbiodiniaceae</taxon>
        <taxon>Durusdinium</taxon>
    </lineage>
</organism>
<dbReference type="CDD" id="cd03704">
    <property type="entry name" value="eRF3_C_III"/>
    <property type="match status" value="1"/>
</dbReference>
<dbReference type="EMBL" id="CAXAMM010040073">
    <property type="protein sequence ID" value="CAK9090916.1"/>
    <property type="molecule type" value="Genomic_DNA"/>
</dbReference>
<dbReference type="PRINTS" id="PR00315">
    <property type="entry name" value="ELONGATNFCT"/>
</dbReference>
<sequence length="701" mass="76767">MQGGYGGGFGYGYQQGYGYDPNMMYQQQQMWQQQQQAYMAQQQGFGQPGVGPGQQGQGFGQGFNSKGFSGEGQQGGKSSGGKGGFGASATSERSSKGGGGKSGKSEKKPEPNEMTLDQYQAEQKRKAAERKEKQLKQQEEARAAAKARAAAFERGELPEPETKAEAPKTEPKAVPAKEEPQEVPQAQDEPEDWEAEAEKDEPKIEEKPKEKEQVKEKEAPKETEEPLPTVKKQERQPEVAPPPEEAVEEEEDEVKLESGKDSEKKIPDPRPHLNVVFIGHVDAGKSTTCGNILFLCGMVDDRTIEKYKQEAAGKAGESWFLAFIMDTSEEEKVKGKTVEVGRAAFETPNRRFTILDAPGHKSYVPNMIAGASAADVGVLLISARKGEFETGFEKGGQTCEHALLAKTLGVDKLVCAVNKMDDPTVQWDEKRYNEIVKKIGAFLKKSGYKDEQVIFLPMSGLMGDNIKEKKGTPSWYEGPTLLDALDGITVLRKAEGPVRIPMMEGYKDMGAVTAIGKVEQGTIKPGMKCIVMPTYNKCTVTSVFINDVDMQYATCGENVTLKMSGISDEELKKGYVLCADKTPIPVVSKFKATIHVIELGPDRPVMTSGYVAVMHAHTASEECEILKLYETMVIQTKKKEKNPQFARPDSVVVCSIKLARPTAVDTFQSSQQLGRFTLRVDGRTIAIGKITELPKTATENA</sequence>
<dbReference type="InterPro" id="IPR009000">
    <property type="entry name" value="Transl_B-barrel_sf"/>
</dbReference>
<dbReference type="Pfam" id="PF03144">
    <property type="entry name" value="GTP_EFTU_D2"/>
    <property type="match status" value="1"/>
</dbReference>
<name>A0ABP0QRP8_9DINO</name>
<evidence type="ECO:0000313" key="1">
    <source>
        <dbReference type="EMBL" id="CAK9090916.1"/>
    </source>
</evidence>
<dbReference type="InterPro" id="IPR054696">
    <property type="entry name" value="GTP-eEF1A_C"/>
</dbReference>
<protein>
    <submittedName>
        <fullName evidence="1">Eukaryotic peptide chain release factor GTP-binding subunit (ERF-3) (ERF3) (ERF2) (Polypeptide release factor 3) (Translation release factor 3)</fullName>
    </submittedName>
</protein>
<dbReference type="InterPro" id="IPR050100">
    <property type="entry name" value="TRAFAC_GTPase_members"/>
</dbReference>
<dbReference type="InterPro" id="IPR000795">
    <property type="entry name" value="T_Tr_GTP-bd_dom"/>
</dbReference>
<dbReference type="InterPro" id="IPR004161">
    <property type="entry name" value="EFTu-like_2"/>
</dbReference>
<dbReference type="Gene3D" id="3.40.50.300">
    <property type="entry name" value="P-loop containing nucleotide triphosphate hydrolases"/>
    <property type="match status" value="1"/>
</dbReference>
<dbReference type="Gene3D" id="2.40.30.10">
    <property type="entry name" value="Translation factors"/>
    <property type="match status" value="2"/>
</dbReference>
<dbReference type="CDD" id="cd01883">
    <property type="entry name" value="EF1_alpha"/>
    <property type="match status" value="1"/>
</dbReference>
<gene>
    <name evidence="1" type="ORF">SCF082_LOCUS42867</name>
</gene>
<dbReference type="InterPro" id="IPR009001">
    <property type="entry name" value="Transl_elong_EF1A/Init_IF2_C"/>
</dbReference>
<reference evidence="1 2" key="1">
    <citation type="submission" date="2024-02" db="EMBL/GenBank/DDBJ databases">
        <authorList>
            <person name="Chen Y."/>
            <person name="Shah S."/>
            <person name="Dougan E. K."/>
            <person name="Thang M."/>
            <person name="Chan C."/>
        </authorList>
    </citation>
    <scope>NUCLEOTIDE SEQUENCE [LARGE SCALE GENOMIC DNA]</scope>
</reference>
<dbReference type="PROSITE" id="PS51722">
    <property type="entry name" value="G_TR_2"/>
    <property type="match status" value="1"/>
</dbReference>
<dbReference type="SUPFAM" id="SSF52540">
    <property type="entry name" value="P-loop containing nucleoside triphosphate hydrolases"/>
    <property type="match status" value="1"/>
</dbReference>
<dbReference type="CDD" id="cd04089">
    <property type="entry name" value="eRF3_II"/>
    <property type="match status" value="1"/>
</dbReference>
<dbReference type="Pfam" id="PF22594">
    <property type="entry name" value="GTP-eEF1A_C"/>
    <property type="match status" value="1"/>
</dbReference>
<dbReference type="Proteomes" id="UP001642464">
    <property type="component" value="Unassembled WGS sequence"/>
</dbReference>
<proteinExistence type="predicted"/>
<dbReference type="PROSITE" id="PS00301">
    <property type="entry name" value="G_TR_1"/>
    <property type="match status" value="1"/>
</dbReference>
<dbReference type="PANTHER" id="PTHR23115">
    <property type="entry name" value="TRANSLATION FACTOR"/>
    <property type="match status" value="1"/>
</dbReference>
<dbReference type="InterPro" id="IPR031157">
    <property type="entry name" value="G_TR_CS"/>
</dbReference>